<organism evidence="12 13">
    <name type="scientific">Coriobacterium glomerans (strain ATCC 49209 / DSM 20642 / JCM 10262 / PW2)</name>
    <dbReference type="NCBI Taxonomy" id="700015"/>
    <lineage>
        <taxon>Bacteria</taxon>
        <taxon>Bacillati</taxon>
        <taxon>Actinomycetota</taxon>
        <taxon>Coriobacteriia</taxon>
        <taxon>Coriobacteriales</taxon>
        <taxon>Coriobacteriaceae</taxon>
        <taxon>Coriobacterium</taxon>
    </lineage>
</organism>
<evidence type="ECO:0000256" key="8">
    <source>
        <dbReference type="ARBA" id="ARBA00037387"/>
    </source>
</evidence>
<evidence type="ECO:0000256" key="3">
    <source>
        <dbReference type="ARBA" id="ARBA00022490"/>
    </source>
</evidence>
<evidence type="ECO:0000313" key="12">
    <source>
        <dbReference type="EMBL" id="AEB07617.1"/>
    </source>
</evidence>
<evidence type="ECO:0000256" key="2">
    <source>
        <dbReference type="ARBA" id="ARBA00022448"/>
    </source>
</evidence>
<dbReference type="GO" id="GO:0009401">
    <property type="term" value="P:phosphoenolpyruvate-dependent sugar phosphotransferase system"/>
    <property type="evidence" value="ECO:0007669"/>
    <property type="project" value="UniProtKB-KW"/>
</dbReference>
<evidence type="ECO:0000256" key="5">
    <source>
        <dbReference type="ARBA" id="ARBA00022679"/>
    </source>
</evidence>
<keyword evidence="6" id="KW-0598">Phosphotransferase system</keyword>
<dbReference type="Proteomes" id="UP000006851">
    <property type="component" value="Chromosome"/>
</dbReference>
<gene>
    <name evidence="12" type="ordered locus">Corgl_1518</name>
</gene>
<dbReference type="PANTHER" id="PTHR36203">
    <property type="entry name" value="ASCORBATE-SPECIFIC PTS SYSTEM EIIA COMPONENT"/>
    <property type="match status" value="1"/>
</dbReference>
<dbReference type="InterPro" id="IPR051351">
    <property type="entry name" value="Ascorbate-PTS_EIIA_comp"/>
</dbReference>
<dbReference type="eggNOG" id="COG1762">
    <property type="taxonomic scope" value="Bacteria"/>
</dbReference>
<comment type="function">
    <text evidence="8">The phosphoenolpyruvate-dependent sugar phosphotransferase system (sugar PTS), a major carbohydrate active transport system, catalyzes the phosphorylation of incoming sugar substrates concomitantly with their translocation across the cell membrane. The enzyme II UlaABC PTS system is involved in ascorbate transport.</text>
</comment>
<keyword evidence="7" id="KW-0418">Kinase</keyword>
<comment type="subcellular location">
    <subcellularLocation>
        <location evidence="1">Cytoplasm</location>
    </subcellularLocation>
</comment>
<evidence type="ECO:0000256" key="1">
    <source>
        <dbReference type="ARBA" id="ARBA00004496"/>
    </source>
</evidence>
<reference evidence="13" key="1">
    <citation type="journal article" date="2013" name="Stand. Genomic Sci.">
        <title>Complete genome sequence of Coriobacterium glomerans type strain (PW2(T)) from the midgut of Pyrrhocoris apterus L. (red soldier bug).</title>
        <authorList>
            <person name="Stackebrandt E."/>
            <person name="Zeytun A."/>
            <person name="Lapidus A."/>
            <person name="Nolan M."/>
            <person name="Lucas S."/>
            <person name="Hammon N."/>
            <person name="Deshpande S."/>
            <person name="Cheng J.F."/>
            <person name="Tapia R."/>
            <person name="Goodwin L.A."/>
            <person name="Pitluck S."/>
            <person name="Liolios K."/>
            <person name="Pagani I."/>
            <person name="Ivanova N."/>
            <person name="Mavromatis K."/>
            <person name="Mikhailova N."/>
            <person name="Huntemann M."/>
            <person name="Pati A."/>
            <person name="Chen A."/>
            <person name="Palaniappan K."/>
            <person name="Chang Y.J."/>
            <person name="Land M."/>
            <person name="Hauser L."/>
            <person name="Rohde M."/>
            <person name="Pukall R."/>
            <person name="Goker M."/>
            <person name="Detter J.C."/>
            <person name="Woyke T."/>
            <person name="Bristow J."/>
            <person name="Eisen J.A."/>
            <person name="Markowitz V."/>
            <person name="Hugenholtz P."/>
            <person name="Kyrpides N.C."/>
            <person name="Klenk H.P."/>
        </authorList>
    </citation>
    <scope>NUCLEOTIDE SEQUENCE</scope>
    <source>
        <strain evidence="13">ATCC 49209 / DSM 20642 / JCM 10262 / PW2</strain>
    </source>
</reference>
<dbReference type="CDD" id="cd00211">
    <property type="entry name" value="PTS_IIA_fru"/>
    <property type="match status" value="1"/>
</dbReference>
<dbReference type="EMBL" id="CP002628">
    <property type="protein sequence ID" value="AEB07617.1"/>
    <property type="molecule type" value="Genomic_DNA"/>
</dbReference>
<dbReference type="Gene3D" id="3.40.930.10">
    <property type="entry name" value="Mannitol-specific EII, Chain A"/>
    <property type="match status" value="1"/>
</dbReference>
<dbReference type="HOGENOM" id="CLU_072531_2_0_11"/>
<dbReference type="PANTHER" id="PTHR36203:SF1">
    <property type="entry name" value="ASCORBATE-SPECIFIC PTS SYSTEM EIIA COMPONENT"/>
    <property type="match status" value="1"/>
</dbReference>
<name>F2NAT9_CORGP</name>
<keyword evidence="13" id="KW-1185">Reference proteome</keyword>
<evidence type="ECO:0000256" key="10">
    <source>
        <dbReference type="ARBA" id="ARBA00042072"/>
    </source>
</evidence>
<evidence type="ECO:0000259" key="11">
    <source>
        <dbReference type="PROSITE" id="PS51094"/>
    </source>
</evidence>
<dbReference type="InterPro" id="IPR016152">
    <property type="entry name" value="PTrfase/Anion_transptr"/>
</dbReference>
<dbReference type="PROSITE" id="PS51094">
    <property type="entry name" value="PTS_EIIA_TYPE_2"/>
    <property type="match status" value="1"/>
</dbReference>
<dbReference type="KEGG" id="cgo:Corgl_1518"/>
<evidence type="ECO:0000256" key="9">
    <source>
        <dbReference type="ARBA" id="ARBA00041175"/>
    </source>
</evidence>
<keyword evidence="4" id="KW-0597">Phosphoprotein</keyword>
<evidence type="ECO:0000256" key="7">
    <source>
        <dbReference type="ARBA" id="ARBA00022777"/>
    </source>
</evidence>
<keyword evidence="2" id="KW-0813">Transport</keyword>
<dbReference type="GO" id="GO:0016301">
    <property type="term" value="F:kinase activity"/>
    <property type="evidence" value="ECO:0007669"/>
    <property type="project" value="UniProtKB-KW"/>
</dbReference>
<keyword evidence="3" id="KW-0963">Cytoplasm</keyword>
<evidence type="ECO:0000256" key="4">
    <source>
        <dbReference type="ARBA" id="ARBA00022553"/>
    </source>
</evidence>
<evidence type="ECO:0000313" key="13">
    <source>
        <dbReference type="Proteomes" id="UP000006851"/>
    </source>
</evidence>
<keyword evidence="5" id="KW-0808">Transferase</keyword>
<dbReference type="AlphaFoldDB" id="F2NAT9"/>
<protein>
    <recommendedName>
        <fullName evidence="9">Ascorbate-specific PTS system EIIA component</fullName>
    </recommendedName>
    <alternativeName>
        <fullName evidence="10">Ascorbate-specific phosphotransferase enzyme IIA component</fullName>
    </alternativeName>
</protein>
<dbReference type="SUPFAM" id="SSF55804">
    <property type="entry name" value="Phoshotransferase/anion transport protein"/>
    <property type="match status" value="1"/>
</dbReference>
<dbReference type="InterPro" id="IPR002178">
    <property type="entry name" value="PTS_EIIA_type-2_dom"/>
</dbReference>
<dbReference type="STRING" id="700015.Corgl_1518"/>
<dbReference type="Pfam" id="PF00359">
    <property type="entry name" value="PTS_EIIA_2"/>
    <property type="match status" value="1"/>
</dbReference>
<proteinExistence type="predicted"/>
<dbReference type="GO" id="GO:0005737">
    <property type="term" value="C:cytoplasm"/>
    <property type="evidence" value="ECO:0007669"/>
    <property type="project" value="UniProtKB-SubCell"/>
</dbReference>
<feature type="domain" description="PTS EIIA type-2" evidence="11">
    <location>
        <begin position="4"/>
        <end position="147"/>
    </location>
</feature>
<evidence type="ECO:0000256" key="6">
    <source>
        <dbReference type="ARBA" id="ARBA00022683"/>
    </source>
</evidence>
<sequence>MTRNLFEARYLQLKIHASSWQDALAKAADPLIQDGGIDTAYIDDMVEAIKKLGPYIVLAPGLALGHARPSAAVHRPCVAIATLDEPVAFGSEHNDPVDIVVIFAAVDDDAHIELLRRLVIFFNAPDSLNSLRAACTTKDALDIVCAINTGE</sequence>
<accession>F2NAT9</accession>